<evidence type="ECO:0000256" key="4">
    <source>
        <dbReference type="ARBA" id="ARBA00022692"/>
    </source>
</evidence>
<feature type="transmembrane region" description="Helical" evidence="7">
    <location>
        <begin position="127"/>
        <end position="146"/>
    </location>
</feature>
<dbReference type="InterPro" id="IPR035906">
    <property type="entry name" value="MetI-like_sf"/>
</dbReference>
<keyword evidence="4 7" id="KW-0812">Transmembrane</keyword>
<evidence type="ECO:0000256" key="6">
    <source>
        <dbReference type="ARBA" id="ARBA00023136"/>
    </source>
</evidence>
<feature type="domain" description="ABC transmembrane type-1" evidence="8">
    <location>
        <begin position="88"/>
        <end position="279"/>
    </location>
</feature>
<dbReference type="PANTHER" id="PTHR43386">
    <property type="entry name" value="OLIGOPEPTIDE TRANSPORT SYSTEM PERMEASE PROTEIN APPC"/>
    <property type="match status" value="1"/>
</dbReference>
<dbReference type="NCBIfam" id="NF045476">
    <property type="entry name" value="Opp4C"/>
    <property type="match status" value="1"/>
</dbReference>
<keyword evidence="3" id="KW-1003">Cell membrane</keyword>
<reference evidence="9 10" key="1">
    <citation type="submission" date="2011-04" db="EMBL/GenBank/DDBJ databases">
        <title>The Genome Sequence of Clostridium citroniae WAL-19142.</title>
        <authorList>
            <consortium name="The Broad Institute Genome Sequencing Platform"/>
            <person name="Earl A."/>
            <person name="Ward D."/>
            <person name="Feldgarden M."/>
            <person name="Gevers D."/>
            <person name="Warren Y.A."/>
            <person name="Tyrrell K.L."/>
            <person name="Citron D.M."/>
            <person name="Goldstein E.J."/>
            <person name="Daigneault M."/>
            <person name="Allen-Vercoe E."/>
            <person name="Young S.K."/>
            <person name="Zeng Q."/>
            <person name="Gargeya S."/>
            <person name="Fitzgerald M."/>
            <person name="Haas B."/>
            <person name="Abouelleil A."/>
            <person name="Alvarado L."/>
            <person name="Arachchi H.M."/>
            <person name="Berlin A."/>
            <person name="Brown A."/>
            <person name="Chapman S.B."/>
            <person name="Chen Z."/>
            <person name="Dunbar C."/>
            <person name="Freedman E."/>
            <person name="Gearin G."/>
            <person name="Gellesch M."/>
            <person name="Goldberg J."/>
            <person name="Griggs A."/>
            <person name="Gujja S."/>
            <person name="Heilman E.R."/>
            <person name="Heiman D."/>
            <person name="Howarth C."/>
            <person name="Larson L."/>
            <person name="Lui A."/>
            <person name="MacDonald P.J."/>
            <person name="Mehta T."/>
            <person name="Montmayeur A."/>
            <person name="Murphy C."/>
            <person name="Neiman D."/>
            <person name="Pearson M."/>
            <person name="Priest M."/>
            <person name="Roberts A."/>
            <person name="Saif S."/>
            <person name="Shea T."/>
            <person name="Shenoy N."/>
            <person name="Sisk P."/>
            <person name="Stolte C."/>
            <person name="Sykes S."/>
            <person name="White J."/>
            <person name="Yandava C."/>
            <person name="Wortman J."/>
            <person name="Nusbaum C."/>
            <person name="Birren B."/>
        </authorList>
    </citation>
    <scope>NUCLEOTIDE SEQUENCE [LARGE SCALE GENOMIC DNA]</scope>
    <source>
        <strain evidence="9 10">WAL-19142</strain>
    </source>
</reference>
<dbReference type="EMBL" id="ADLK01000017">
    <property type="protein sequence ID" value="KMW21014.1"/>
    <property type="molecule type" value="Genomic_DNA"/>
</dbReference>
<evidence type="ECO:0000313" key="9">
    <source>
        <dbReference type="EMBL" id="KMW21014.1"/>
    </source>
</evidence>
<keyword evidence="6 7" id="KW-0472">Membrane</keyword>
<keyword evidence="5 7" id="KW-1133">Transmembrane helix</keyword>
<dbReference type="InterPro" id="IPR050366">
    <property type="entry name" value="BP-dependent_transpt_permease"/>
</dbReference>
<comment type="similarity">
    <text evidence="7">Belongs to the binding-protein-dependent transport system permease family.</text>
</comment>
<dbReference type="AlphaFoldDB" id="A0A0J9C964"/>
<sequence length="296" mass="32270">MRMMEIKKEKIQTPFQESLKKILSNKLCLVSLIVLVILILFSIFGPMFTGYESDSIDLLNMLTGPSDTHLLGTDELGRDMFTRLAEGGRVSISVGLIATLFKLCIGVLLGCIAGLYGGIVESVIMRIVDIIMCFPFFVIALCIAAITGPSFHNTIFIIGILGWPGVCRIVRSQVLSLKNVEYVDAARSLGLNQMEIIFRHILPNASGPIIVYTTLSVANAILMEASLSFLGLGIAMPQSSWGTILSTAQNMQILQDCWWMWIPAGILVLSTVLAINFLGDGLSEILDPKKKGRGAD</sequence>
<comment type="caution">
    <text evidence="9">The sequence shown here is derived from an EMBL/GenBank/DDBJ whole genome shotgun (WGS) entry which is preliminary data.</text>
</comment>
<feature type="transmembrane region" description="Helical" evidence="7">
    <location>
        <begin position="27"/>
        <end position="48"/>
    </location>
</feature>
<name>A0A0J9C964_9FIRM</name>
<protein>
    <recommendedName>
        <fullName evidence="8">ABC transmembrane type-1 domain-containing protein</fullName>
    </recommendedName>
</protein>
<evidence type="ECO:0000313" key="10">
    <source>
        <dbReference type="Proteomes" id="UP000037392"/>
    </source>
</evidence>
<dbReference type="CDD" id="cd06261">
    <property type="entry name" value="TM_PBP2"/>
    <property type="match status" value="1"/>
</dbReference>
<dbReference type="InterPro" id="IPR053523">
    <property type="entry name" value="Oligopeptide_permease_AppC"/>
</dbReference>
<evidence type="ECO:0000256" key="2">
    <source>
        <dbReference type="ARBA" id="ARBA00022448"/>
    </source>
</evidence>
<feature type="transmembrane region" description="Helical" evidence="7">
    <location>
        <begin position="90"/>
        <end position="115"/>
    </location>
</feature>
<evidence type="ECO:0000256" key="5">
    <source>
        <dbReference type="ARBA" id="ARBA00022989"/>
    </source>
</evidence>
<accession>A0A0J9C964</accession>
<dbReference type="InterPro" id="IPR025966">
    <property type="entry name" value="OppC_N"/>
</dbReference>
<dbReference type="SUPFAM" id="SSF161098">
    <property type="entry name" value="MetI-like"/>
    <property type="match status" value="1"/>
</dbReference>
<keyword evidence="2 7" id="KW-0813">Transport</keyword>
<feature type="transmembrane region" description="Helical" evidence="7">
    <location>
        <begin position="258"/>
        <end position="279"/>
    </location>
</feature>
<organism evidence="9 10">
    <name type="scientific">[Clostridium] citroniae WAL-19142</name>
    <dbReference type="NCBI Taxonomy" id="742734"/>
    <lineage>
        <taxon>Bacteria</taxon>
        <taxon>Bacillati</taxon>
        <taxon>Bacillota</taxon>
        <taxon>Clostridia</taxon>
        <taxon>Lachnospirales</taxon>
        <taxon>Lachnospiraceae</taxon>
        <taxon>Enterocloster</taxon>
    </lineage>
</organism>
<dbReference type="Proteomes" id="UP000037392">
    <property type="component" value="Unassembled WGS sequence"/>
</dbReference>
<comment type="subcellular location">
    <subcellularLocation>
        <location evidence="1 7">Cell membrane</location>
        <topology evidence="1 7">Multi-pass membrane protein</topology>
    </subcellularLocation>
</comment>
<evidence type="ECO:0000256" key="7">
    <source>
        <dbReference type="RuleBase" id="RU363032"/>
    </source>
</evidence>
<evidence type="ECO:0000256" key="3">
    <source>
        <dbReference type="ARBA" id="ARBA00022475"/>
    </source>
</evidence>
<evidence type="ECO:0000256" key="1">
    <source>
        <dbReference type="ARBA" id="ARBA00004651"/>
    </source>
</evidence>
<dbReference type="Pfam" id="PF12911">
    <property type="entry name" value="OppC_N"/>
    <property type="match status" value="1"/>
</dbReference>
<dbReference type="PANTHER" id="PTHR43386:SF1">
    <property type="entry name" value="D,D-DIPEPTIDE TRANSPORT SYSTEM PERMEASE PROTEIN DDPC-RELATED"/>
    <property type="match status" value="1"/>
</dbReference>
<dbReference type="PROSITE" id="PS50928">
    <property type="entry name" value="ABC_TM1"/>
    <property type="match status" value="1"/>
</dbReference>
<proteinExistence type="inferred from homology"/>
<dbReference type="Gene3D" id="1.10.3720.10">
    <property type="entry name" value="MetI-like"/>
    <property type="match status" value="1"/>
</dbReference>
<dbReference type="GO" id="GO:0055085">
    <property type="term" value="P:transmembrane transport"/>
    <property type="evidence" value="ECO:0007669"/>
    <property type="project" value="InterPro"/>
</dbReference>
<evidence type="ECO:0000259" key="8">
    <source>
        <dbReference type="PROSITE" id="PS50928"/>
    </source>
</evidence>
<dbReference type="GO" id="GO:0005886">
    <property type="term" value="C:plasma membrane"/>
    <property type="evidence" value="ECO:0007669"/>
    <property type="project" value="UniProtKB-SubCell"/>
</dbReference>
<dbReference type="PATRIC" id="fig|742734.4.peg.1992"/>
<dbReference type="Pfam" id="PF00528">
    <property type="entry name" value="BPD_transp_1"/>
    <property type="match status" value="1"/>
</dbReference>
<gene>
    <name evidence="9" type="ORF">HMPREF9470_01858</name>
</gene>
<dbReference type="InterPro" id="IPR000515">
    <property type="entry name" value="MetI-like"/>
</dbReference>
<feature type="transmembrane region" description="Helical" evidence="7">
    <location>
        <begin position="152"/>
        <end position="170"/>
    </location>
</feature>
<feature type="transmembrane region" description="Helical" evidence="7">
    <location>
        <begin position="209"/>
        <end position="238"/>
    </location>
</feature>